<dbReference type="SUPFAM" id="SSF55021">
    <property type="entry name" value="ACT-like"/>
    <property type="match status" value="1"/>
</dbReference>
<dbReference type="Pfam" id="PF13840">
    <property type="entry name" value="ACT_7"/>
    <property type="match status" value="1"/>
</dbReference>
<evidence type="ECO:0000259" key="1">
    <source>
        <dbReference type="Pfam" id="PF13840"/>
    </source>
</evidence>
<dbReference type="PANTHER" id="PTHR31131:SF6">
    <property type="entry name" value="CASTOR ACT DOMAIN-CONTAINING PROTEIN"/>
    <property type="match status" value="1"/>
</dbReference>
<protein>
    <submittedName>
        <fullName evidence="2">ACT domain-containing protein</fullName>
    </submittedName>
</protein>
<comment type="caution">
    <text evidence="2">The sequence shown here is derived from an EMBL/GenBank/DDBJ whole genome shotgun (WGS) entry which is preliminary data.</text>
</comment>
<reference evidence="2" key="1">
    <citation type="submission" date="2022-08" db="EMBL/GenBank/DDBJ databases">
        <title>A Global Phylogenomic Analysis of the Shiitake Genus Lentinula.</title>
        <authorList>
            <consortium name="DOE Joint Genome Institute"/>
            <person name="Sierra-Patev S."/>
            <person name="Min B."/>
            <person name="Naranjo-Ortiz M."/>
            <person name="Looney B."/>
            <person name="Konkel Z."/>
            <person name="Slot J.C."/>
            <person name="Sakamoto Y."/>
            <person name="Steenwyk J.L."/>
            <person name="Rokas A."/>
            <person name="Carro J."/>
            <person name="Camarero S."/>
            <person name="Ferreira P."/>
            <person name="Molpeceres G."/>
            <person name="Ruiz-Duenas F.J."/>
            <person name="Serrano A."/>
            <person name="Henrissat B."/>
            <person name="Drula E."/>
            <person name="Hughes K.W."/>
            <person name="Mata J.L."/>
            <person name="Ishikawa N.K."/>
            <person name="Vargas-Isla R."/>
            <person name="Ushijima S."/>
            <person name="Smith C.A."/>
            <person name="Ahrendt S."/>
            <person name="Andreopoulos W."/>
            <person name="He G."/>
            <person name="Labutti K."/>
            <person name="Lipzen A."/>
            <person name="Ng V."/>
            <person name="Riley R."/>
            <person name="Sandor L."/>
            <person name="Barry K."/>
            <person name="Martinez A.T."/>
            <person name="Xiao Y."/>
            <person name="Gibbons J.G."/>
            <person name="Terashima K."/>
            <person name="Grigoriev I.V."/>
            <person name="Hibbett D.S."/>
        </authorList>
    </citation>
    <scope>NUCLEOTIDE SEQUENCE</scope>
    <source>
        <strain evidence="2">RHP3577 ss4</strain>
    </source>
</reference>
<gene>
    <name evidence="2" type="ORF">C8R41DRAFT_768868</name>
</gene>
<evidence type="ECO:0000313" key="2">
    <source>
        <dbReference type="EMBL" id="KAJ4485128.1"/>
    </source>
</evidence>
<dbReference type="InterPro" id="IPR027795">
    <property type="entry name" value="CASTOR_ACT_dom"/>
</dbReference>
<dbReference type="PANTHER" id="PTHR31131">
    <property type="entry name" value="CHROMOSOME 1, WHOLE GENOME SHOTGUN SEQUENCE"/>
    <property type="match status" value="1"/>
</dbReference>
<accession>A0ABQ8VEX0</accession>
<dbReference type="PIRSF" id="PIRSF008459">
    <property type="entry name" value="UCP008459"/>
    <property type="match status" value="1"/>
</dbReference>
<dbReference type="InterPro" id="IPR051719">
    <property type="entry name" value="CASTOR_mTORC1"/>
</dbReference>
<dbReference type="InterPro" id="IPR016540">
    <property type="entry name" value="UCP008459"/>
</dbReference>
<dbReference type="Proteomes" id="UP001150217">
    <property type="component" value="Unassembled WGS sequence"/>
</dbReference>
<dbReference type="InterPro" id="IPR045865">
    <property type="entry name" value="ACT-like_dom_sf"/>
</dbReference>
<feature type="domain" description="CASTOR ACT" evidence="1">
    <location>
        <begin position="73"/>
        <end position="134"/>
    </location>
</feature>
<organism evidence="2 3">
    <name type="scientific">Lentinula lateritia</name>
    <dbReference type="NCBI Taxonomy" id="40482"/>
    <lineage>
        <taxon>Eukaryota</taxon>
        <taxon>Fungi</taxon>
        <taxon>Dikarya</taxon>
        <taxon>Basidiomycota</taxon>
        <taxon>Agaricomycotina</taxon>
        <taxon>Agaricomycetes</taxon>
        <taxon>Agaricomycetidae</taxon>
        <taxon>Agaricales</taxon>
        <taxon>Marasmiineae</taxon>
        <taxon>Omphalotaceae</taxon>
        <taxon>Lentinula</taxon>
    </lineage>
</organism>
<evidence type="ECO:0000313" key="3">
    <source>
        <dbReference type="Proteomes" id="UP001150217"/>
    </source>
</evidence>
<dbReference type="EMBL" id="JANVFT010000051">
    <property type="protein sequence ID" value="KAJ4485128.1"/>
    <property type="molecule type" value="Genomic_DNA"/>
</dbReference>
<keyword evidence="3" id="KW-1185">Reference proteome</keyword>
<name>A0ABQ8VEX0_9AGAR</name>
<proteinExistence type="predicted"/>
<dbReference type="Gene3D" id="3.30.2130.10">
    <property type="entry name" value="VC0802-like"/>
    <property type="match status" value="1"/>
</dbReference>
<sequence>MPPPIDHPCLHLHVLPDMFFVSKLEPIEPVPQSIINHLSNDSRFLSLTRTPQNEMKTSIVGQWHDGIPAAFEHEAVWRCIKLQGPMEFSLVGVLAQLAAPLKEAGIGIFVVSTWNTDYILVNASNLETAVGALRVDGWIFVST</sequence>